<reference evidence="1" key="1">
    <citation type="submission" date="2022-08" db="EMBL/GenBank/DDBJ databases">
        <title>A Global Phylogenomic Analysis of the Shiitake Genus Lentinula.</title>
        <authorList>
            <consortium name="DOE Joint Genome Institute"/>
            <person name="Sierra-Patev S."/>
            <person name="Min B."/>
            <person name="Naranjo-Ortiz M."/>
            <person name="Looney B."/>
            <person name="Konkel Z."/>
            <person name="Slot J.C."/>
            <person name="Sakamoto Y."/>
            <person name="Steenwyk J.L."/>
            <person name="Rokas A."/>
            <person name="Carro J."/>
            <person name="Camarero S."/>
            <person name="Ferreira P."/>
            <person name="Molpeceres G."/>
            <person name="Ruiz-Duenas F.J."/>
            <person name="Serrano A."/>
            <person name="Henrissat B."/>
            <person name="Drula E."/>
            <person name="Hughes K.W."/>
            <person name="Mata J.L."/>
            <person name="Ishikawa N.K."/>
            <person name="Vargas-Isla R."/>
            <person name="Ushijima S."/>
            <person name="Smith C.A."/>
            <person name="Ahrendt S."/>
            <person name="Andreopoulos W."/>
            <person name="He G."/>
            <person name="Labutti K."/>
            <person name="Lipzen A."/>
            <person name="Ng V."/>
            <person name="Riley R."/>
            <person name="Sandor L."/>
            <person name="Barry K."/>
            <person name="Martinez A.T."/>
            <person name="Xiao Y."/>
            <person name="Gibbons J.G."/>
            <person name="Terashima K."/>
            <person name="Grigoriev I.V."/>
            <person name="Hibbett D.S."/>
        </authorList>
    </citation>
    <scope>NUCLEOTIDE SEQUENCE</scope>
    <source>
        <strain evidence="1">RHP3577 ss4</strain>
    </source>
</reference>
<evidence type="ECO:0000313" key="1">
    <source>
        <dbReference type="EMBL" id="KAJ4489782.1"/>
    </source>
</evidence>
<dbReference type="EMBL" id="JANVFT010000043">
    <property type="protein sequence ID" value="KAJ4489782.1"/>
    <property type="molecule type" value="Genomic_DNA"/>
</dbReference>
<name>A0ABQ8VDZ3_9AGAR</name>
<gene>
    <name evidence="1" type="ORF">C8R41DRAFT_903193</name>
</gene>
<protein>
    <submittedName>
        <fullName evidence="1">Uncharacterized protein</fullName>
    </submittedName>
</protein>
<sequence>MAHDGELGTERTFFAVGLTQVTSLFAAQHWVSCLPVISLTTITQFIHQMFNGPRMDPYVLRLLASLSAGFDRASHAEIPQVFNIGSIESFSRIHAKQIHSCKIGVEVVALISLARAKLVARASTFVVGRYAMLRYNDPGFSFYLLVESYVEPGVKPLFTAGNYNCLHTYYINDGIWGIVLSIWFLSRPFFGAGSGGLFYSNDLPKN</sequence>
<comment type="caution">
    <text evidence="1">The sequence shown here is derived from an EMBL/GenBank/DDBJ whole genome shotgun (WGS) entry which is preliminary data.</text>
</comment>
<keyword evidence="2" id="KW-1185">Reference proteome</keyword>
<accession>A0ABQ8VDZ3</accession>
<organism evidence="1 2">
    <name type="scientific">Lentinula lateritia</name>
    <dbReference type="NCBI Taxonomy" id="40482"/>
    <lineage>
        <taxon>Eukaryota</taxon>
        <taxon>Fungi</taxon>
        <taxon>Dikarya</taxon>
        <taxon>Basidiomycota</taxon>
        <taxon>Agaricomycotina</taxon>
        <taxon>Agaricomycetes</taxon>
        <taxon>Agaricomycetidae</taxon>
        <taxon>Agaricales</taxon>
        <taxon>Marasmiineae</taxon>
        <taxon>Omphalotaceae</taxon>
        <taxon>Lentinula</taxon>
    </lineage>
</organism>
<dbReference type="Proteomes" id="UP001150217">
    <property type="component" value="Unassembled WGS sequence"/>
</dbReference>
<evidence type="ECO:0000313" key="2">
    <source>
        <dbReference type="Proteomes" id="UP001150217"/>
    </source>
</evidence>
<proteinExistence type="predicted"/>